<protein>
    <recommendedName>
        <fullName evidence="12">Immediate early response 3-interacting protein 1</fullName>
    </recommendedName>
</protein>
<dbReference type="GO" id="GO:0015031">
    <property type="term" value="P:protein transport"/>
    <property type="evidence" value="ECO:0007669"/>
    <property type="project" value="UniProtKB-KW"/>
</dbReference>
<dbReference type="EMBL" id="GL377580">
    <property type="protein sequence ID" value="EFJ28047.1"/>
    <property type="molecule type" value="Genomic_DNA"/>
</dbReference>
<dbReference type="GO" id="GO:0000139">
    <property type="term" value="C:Golgi membrane"/>
    <property type="evidence" value="ECO:0000318"/>
    <property type="project" value="GO_Central"/>
</dbReference>
<keyword evidence="11" id="KW-1185">Reference proteome</keyword>
<dbReference type="eggNOG" id="KOG4779">
    <property type="taxonomic scope" value="Eukaryota"/>
</dbReference>
<dbReference type="Proteomes" id="UP000001514">
    <property type="component" value="Unassembled WGS sequence"/>
</dbReference>
<dbReference type="PANTHER" id="PTHR15858:SF0">
    <property type="entry name" value="IMMEDIATE EARLY RESPONSE 3-INTERACTING PROTEIN 1"/>
    <property type="match status" value="1"/>
</dbReference>
<evidence type="ECO:0000256" key="4">
    <source>
        <dbReference type="ARBA" id="ARBA00022927"/>
    </source>
</evidence>
<dbReference type="KEGG" id="smo:SELMODRAFT_94503"/>
<organism evidence="11">
    <name type="scientific">Selaginella moellendorffii</name>
    <name type="common">Spikemoss</name>
    <dbReference type="NCBI Taxonomy" id="88036"/>
    <lineage>
        <taxon>Eukaryota</taxon>
        <taxon>Viridiplantae</taxon>
        <taxon>Streptophyta</taxon>
        <taxon>Embryophyta</taxon>
        <taxon>Tracheophyta</taxon>
        <taxon>Lycopodiopsida</taxon>
        <taxon>Selaginellales</taxon>
        <taxon>Selaginellaceae</taxon>
        <taxon>Selaginella</taxon>
    </lineage>
</organism>
<dbReference type="GO" id="GO:0030134">
    <property type="term" value="C:COPII-coated ER to Golgi transport vesicle"/>
    <property type="evidence" value="ECO:0000318"/>
    <property type="project" value="GO_Central"/>
</dbReference>
<dbReference type="GO" id="GO:0005789">
    <property type="term" value="C:endoplasmic reticulum membrane"/>
    <property type="evidence" value="ECO:0000318"/>
    <property type="project" value="GO_Central"/>
</dbReference>
<dbReference type="PANTHER" id="PTHR15858">
    <property type="entry name" value="IMMEDIATE EARLY RESPONSE 3-INTERACTING PROTEIN 1"/>
    <property type="match status" value="1"/>
</dbReference>
<gene>
    <name evidence="10" type="ORF">SELMODRAFT_91876</name>
    <name evidence="9" type="ORF">SELMODRAFT_94503</name>
</gene>
<dbReference type="InterPro" id="IPR013880">
    <property type="entry name" value="Yos1"/>
</dbReference>
<accession>D8REP0</accession>
<dbReference type="GO" id="GO:0006888">
    <property type="term" value="P:endoplasmic reticulum to Golgi vesicle-mediated transport"/>
    <property type="evidence" value="ECO:0000318"/>
    <property type="project" value="GO_Central"/>
</dbReference>
<evidence type="ECO:0000256" key="3">
    <source>
        <dbReference type="ARBA" id="ARBA00022692"/>
    </source>
</evidence>
<dbReference type="STRING" id="88036.D8REP0"/>
<keyword evidence="5 8" id="KW-1133">Transmembrane helix</keyword>
<evidence type="ECO:0000256" key="6">
    <source>
        <dbReference type="ARBA" id="ARBA00023136"/>
    </source>
</evidence>
<evidence type="ECO:0000313" key="11">
    <source>
        <dbReference type="Proteomes" id="UP000001514"/>
    </source>
</evidence>
<dbReference type="OMA" id="GANMIWN"/>
<comment type="similarity">
    <text evidence="7">Belongs to the YOS1 family.</text>
</comment>
<dbReference type="AlphaFoldDB" id="D8REP0"/>
<name>D8REP0_SELML</name>
<dbReference type="Gramene" id="EFJ29473">
    <property type="protein sequence ID" value="EFJ29473"/>
    <property type="gene ID" value="SELMODRAFT_91876"/>
</dbReference>
<dbReference type="FunCoup" id="D8REP0">
    <property type="interactions" value="2827"/>
</dbReference>
<evidence type="ECO:0008006" key="12">
    <source>
        <dbReference type="Google" id="ProtNLM"/>
    </source>
</evidence>
<keyword evidence="6 8" id="KW-0472">Membrane</keyword>
<dbReference type="OrthoDB" id="15356at2759"/>
<sequence>MWILLEAVLLMLNSIAILNEERFLAPHGWGFGDMSQHGSQTLKGQIIGFIHAVQYLRMPLIFFNLIAITSMLLFG</sequence>
<comment type="subcellular location">
    <subcellularLocation>
        <location evidence="1">Membrane</location>
    </subcellularLocation>
</comment>
<dbReference type="InParanoid" id="D8REP0"/>
<evidence type="ECO:0000256" key="7">
    <source>
        <dbReference type="ARBA" id="ARBA00024203"/>
    </source>
</evidence>
<evidence type="ECO:0000256" key="2">
    <source>
        <dbReference type="ARBA" id="ARBA00022448"/>
    </source>
</evidence>
<dbReference type="KEGG" id="smo:SELMODRAFT_91876"/>
<reference evidence="10 11" key="1">
    <citation type="journal article" date="2011" name="Science">
        <title>The Selaginella genome identifies genetic changes associated with the evolution of vascular plants.</title>
        <authorList>
            <person name="Banks J.A."/>
            <person name="Nishiyama T."/>
            <person name="Hasebe M."/>
            <person name="Bowman J.L."/>
            <person name="Gribskov M."/>
            <person name="dePamphilis C."/>
            <person name="Albert V.A."/>
            <person name="Aono N."/>
            <person name="Aoyama T."/>
            <person name="Ambrose B.A."/>
            <person name="Ashton N.W."/>
            <person name="Axtell M.J."/>
            <person name="Barker E."/>
            <person name="Barker M.S."/>
            <person name="Bennetzen J.L."/>
            <person name="Bonawitz N.D."/>
            <person name="Chapple C."/>
            <person name="Cheng C."/>
            <person name="Correa L.G."/>
            <person name="Dacre M."/>
            <person name="DeBarry J."/>
            <person name="Dreyer I."/>
            <person name="Elias M."/>
            <person name="Engstrom E.M."/>
            <person name="Estelle M."/>
            <person name="Feng L."/>
            <person name="Finet C."/>
            <person name="Floyd S.K."/>
            <person name="Frommer W.B."/>
            <person name="Fujita T."/>
            <person name="Gramzow L."/>
            <person name="Gutensohn M."/>
            <person name="Harholt J."/>
            <person name="Hattori M."/>
            <person name="Heyl A."/>
            <person name="Hirai T."/>
            <person name="Hiwatashi Y."/>
            <person name="Ishikawa M."/>
            <person name="Iwata M."/>
            <person name="Karol K.G."/>
            <person name="Koehler B."/>
            <person name="Kolukisaoglu U."/>
            <person name="Kubo M."/>
            <person name="Kurata T."/>
            <person name="Lalonde S."/>
            <person name="Li K."/>
            <person name="Li Y."/>
            <person name="Litt A."/>
            <person name="Lyons E."/>
            <person name="Manning G."/>
            <person name="Maruyama T."/>
            <person name="Michael T.P."/>
            <person name="Mikami K."/>
            <person name="Miyazaki S."/>
            <person name="Morinaga S."/>
            <person name="Murata T."/>
            <person name="Mueller-Roeber B."/>
            <person name="Nelson D.R."/>
            <person name="Obara M."/>
            <person name="Oguri Y."/>
            <person name="Olmstead R.G."/>
            <person name="Onodera N."/>
            <person name="Petersen B.L."/>
            <person name="Pils B."/>
            <person name="Prigge M."/>
            <person name="Rensing S.A."/>
            <person name="Riano-Pachon D.M."/>
            <person name="Roberts A.W."/>
            <person name="Sato Y."/>
            <person name="Scheller H.V."/>
            <person name="Schulz B."/>
            <person name="Schulz C."/>
            <person name="Shakirov E.V."/>
            <person name="Shibagaki N."/>
            <person name="Shinohara N."/>
            <person name="Shippen D.E."/>
            <person name="Soerensen I."/>
            <person name="Sotooka R."/>
            <person name="Sugimoto N."/>
            <person name="Sugita M."/>
            <person name="Sumikawa N."/>
            <person name="Tanurdzic M."/>
            <person name="Theissen G."/>
            <person name="Ulvskov P."/>
            <person name="Wakazuki S."/>
            <person name="Weng J.K."/>
            <person name="Willats W.W."/>
            <person name="Wipf D."/>
            <person name="Wolf P.G."/>
            <person name="Yang L."/>
            <person name="Zimmer A.D."/>
            <person name="Zhu Q."/>
            <person name="Mitros T."/>
            <person name="Hellsten U."/>
            <person name="Loque D."/>
            <person name="Otillar R."/>
            <person name="Salamov A."/>
            <person name="Schmutz J."/>
            <person name="Shapiro H."/>
            <person name="Lindquist E."/>
            <person name="Lucas S."/>
            <person name="Rokhsar D."/>
            <person name="Grigoriev I.V."/>
        </authorList>
    </citation>
    <scope>NUCLEOTIDE SEQUENCE [LARGE SCALE GENOMIC DNA]</scope>
</reference>
<dbReference type="HOGENOM" id="CLU_152125_1_1_1"/>
<dbReference type="EMBL" id="GL377577">
    <property type="protein sequence ID" value="EFJ29473.1"/>
    <property type="molecule type" value="Genomic_DNA"/>
</dbReference>
<dbReference type="Gramene" id="EFJ28047">
    <property type="protein sequence ID" value="EFJ28047"/>
    <property type="gene ID" value="SELMODRAFT_94503"/>
</dbReference>
<evidence type="ECO:0000256" key="1">
    <source>
        <dbReference type="ARBA" id="ARBA00004370"/>
    </source>
</evidence>
<feature type="transmembrane region" description="Helical" evidence="8">
    <location>
        <begin position="55"/>
        <end position="74"/>
    </location>
</feature>
<keyword evidence="4" id="KW-0653">Protein transport</keyword>
<evidence type="ECO:0000313" key="9">
    <source>
        <dbReference type="EMBL" id="EFJ28047.1"/>
    </source>
</evidence>
<keyword evidence="2" id="KW-0813">Transport</keyword>
<evidence type="ECO:0000256" key="5">
    <source>
        <dbReference type="ARBA" id="ARBA00022989"/>
    </source>
</evidence>
<dbReference type="Pfam" id="PF08571">
    <property type="entry name" value="Yos1"/>
    <property type="match status" value="1"/>
</dbReference>
<proteinExistence type="inferred from homology"/>
<keyword evidence="3 8" id="KW-0812">Transmembrane</keyword>
<evidence type="ECO:0000313" key="10">
    <source>
        <dbReference type="EMBL" id="EFJ29473.1"/>
    </source>
</evidence>
<evidence type="ECO:0000256" key="8">
    <source>
        <dbReference type="SAM" id="Phobius"/>
    </source>
</evidence>